<comment type="caution">
    <text evidence="1">The sequence shown here is derived from an EMBL/GenBank/DDBJ whole genome shotgun (WGS) entry which is preliminary data.</text>
</comment>
<dbReference type="AlphaFoldDB" id="A0A084XYU5"/>
<evidence type="ECO:0000313" key="2">
    <source>
        <dbReference type="Proteomes" id="UP000019812"/>
    </source>
</evidence>
<dbReference type="Proteomes" id="UP000019812">
    <property type="component" value="Unassembled WGS sequence"/>
</dbReference>
<proteinExistence type="predicted"/>
<dbReference type="EMBL" id="JDSS02000027">
    <property type="protein sequence ID" value="KFB67639.1"/>
    <property type="molecule type" value="Genomic_DNA"/>
</dbReference>
<evidence type="ECO:0000313" key="1">
    <source>
        <dbReference type="EMBL" id="KFB67639.1"/>
    </source>
</evidence>
<accession>A0A084XYU5</accession>
<protein>
    <recommendedName>
        <fullName evidence="3">CRISPR-associated protein Cas6 C-terminal domain-containing protein</fullName>
    </recommendedName>
</protein>
<evidence type="ECO:0008006" key="3">
    <source>
        <dbReference type="Google" id="ProtNLM"/>
    </source>
</evidence>
<organism evidence="1 2">
    <name type="scientific">Candidatus Accumulibacter vicinus</name>
    <dbReference type="NCBI Taxonomy" id="2954382"/>
    <lineage>
        <taxon>Bacteria</taxon>
        <taxon>Pseudomonadati</taxon>
        <taxon>Pseudomonadota</taxon>
        <taxon>Betaproteobacteria</taxon>
        <taxon>Candidatus Accumulibacter</taxon>
    </lineage>
</organism>
<name>A0A084XYU5_9PROT</name>
<gene>
    <name evidence="1" type="ORF">CAPSK01_003082</name>
</gene>
<dbReference type="STRING" id="1457154.CAPSK01_003082"/>
<sequence>MLARKTIRVPLARRVLAGTQWDLELSEIDADAWRMLCAGSELHAGGQTGIGCGQYEILPAVEA</sequence>
<reference evidence="1 2" key="1">
    <citation type="submission" date="2014-07" db="EMBL/GenBank/DDBJ databases">
        <title>Expanding our view of genomic diversity in Candidatus Accumulibacter clades.</title>
        <authorList>
            <person name="Skennerton C.T."/>
            <person name="Barr J.J."/>
            <person name="Slater F.R."/>
            <person name="Bond P.L."/>
            <person name="Tyson G.W."/>
        </authorList>
    </citation>
    <scope>NUCLEOTIDE SEQUENCE [LARGE SCALE GENOMIC DNA]</scope>
    <source>
        <strain evidence="2">SK-01</strain>
    </source>
</reference>